<dbReference type="PROSITE" id="PS50110">
    <property type="entry name" value="RESPONSE_REGULATORY"/>
    <property type="match status" value="1"/>
</dbReference>
<reference evidence="6" key="1">
    <citation type="journal article" date="2018" name="Nat. Microbiol.">
        <title>Leveraging single-cell genomics to expand the fungal tree of life.</title>
        <authorList>
            <person name="Ahrendt S.R."/>
            <person name="Quandt C.A."/>
            <person name="Ciobanu D."/>
            <person name="Clum A."/>
            <person name="Salamov A."/>
            <person name="Andreopoulos B."/>
            <person name="Cheng J.F."/>
            <person name="Woyke T."/>
            <person name="Pelin A."/>
            <person name="Henrissat B."/>
            <person name="Reynolds N.K."/>
            <person name="Benny G.L."/>
            <person name="Smith M.E."/>
            <person name="James T.Y."/>
            <person name="Grigoriev I.V."/>
        </authorList>
    </citation>
    <scope>NUCLEOTIDE SEQUENCE [LARGE SCALE GENOMIC DNA]</scope>
    <source>
        <strain evidence="6">RSA 468</strain>
    </source>
</reference>
<dbReference type="Proteomes" id="UP000268162">
    <property type="component" value="Unassembled WGS sequence"/>
</dbReference>
<accession>A0A4P9ZJC8</accession>
<dbReference type="Gene3D" id="3.40.50.2300">
    <property type="match status" value="1"/>
</dbReference>
<feature type="modified residue" description="4-aspartylphosphate" evidence="3">
    <location>
        <position position="39"/>
    </location>
</feature>
<dbReference type="CDD" id="cd17546">
    <property type="entry name" value="REC_hyHK_CKI1_RcsC-like"/>
    <property type="match status" value="1"/>
</dbReference>
<dbReference type="PANTHER" id="PTHR45339:SF1">
    <property type="entry name" value="HYBRID SIGNAL TRANSDUCTION HISTIDINE KINASE J"/>
    <property type="match status" value="1"/>
</dbReference>
<keyword evidence="1 3" id="KW-0597">Phosphoprotein</keyword>
<evidence type="ECO:0000313" key="6">
    <source>
        <dbReference type="Proteomes" id="UP000268162"/>
    </source>
</evidence>
<dbReference type="PANTHER" id="PTHR45339">
    <property type="entry name" value="HYBRID SIGNAL TRANSDUCTION HISTIDINE KINASE J"/>
    <property type="match status" value="1"/>
</dbReference>
<dbReference type="SUPFAM" id="SSF52172">
    <property type="entry name" value="CheY-like"/>
    <property type="match status" value="1"/>
</dbReference>
<dbReference type="SMART" id="SM00448">
    <property type="entry name" value="REC"/>
    <property type="match status" value="1"/>
</dbReference>
<evidence type="ECO:0000256" key="1">
    <source>
        <dbReference type="ARBA" id="ARBA00022553"/>
    </source>
</evidence>
<dbReference type="InterPro" id="IPR011006">
    <property type="entry name" value="CheY-like_superfamily"/>
</dbReference>
<evidence type="ECO:0000313" key="5">
    <source>
        <dbReference type="EMBL" id="RKP33346.1"/>
    </source>
</evidence>
<dbReference type="AlphaFoldDB" id="A0A4P9ZJC8"/>
<dbReference type="InterPro" id="IPR001789">
    <property type="entry name" value="Sig_transdc_resp-reg_receiver"/>
</dbReference>
<dbReference type="STRING" id="215637.A0A4P9ZJC8"/>
<gene>
    <name evidence="5" type="ORF">BJ085DRAFT_23151</name>
</gene>
<dbReference type="GO" id="GO:0000160">
    <property type="term" value="P:phosphorelay signal transduction system"/>
    <property type="evidence" value="ECO:0007669"/>
    <property type="project" value="UniProtKB-KW"/>
</dbReference>
<evidence type="ECO:0000256" key="2">
    <source>
        <dbReference type="ARBA" id="ARBA00023012"/>
    </source>
</evidence>
<dbReference type="Pfam" id="PF00072">
    <property type="entry name" value="Response_reg"/>
    <property type="match status" value="1"/>
</dbReference>
<dbReference type="EMBL" id="ML004006">
    <property type="protein sequence ID" value="RKP33346.1"/>
    <property type="molecule type" value="Genomic_DNA"/>
</dbReference>
<name>A0A4P9ZJC8_9FUNG</name>
<keyword evidence="2" id="KW-0902">Two-component regulatory system</keyword>
<evidence type="ECO:0000259" key="4">
    <source>
        <dbReference type="PROSITE" id="PS50110"/>
    </source>
</evidence>
<feature type="domain" description="Response regulatory" evidence="4">
    <location>
        <begin position="1"/>
        <end position="111"/>
    </location>
</feature>
<proteinExistence type="predicted"/>
<organism evidence="5 6">
    <name type="scientific">Dimargaris cristalligena</name>
    <dbReference type="NCBI Taxonomy" id="215637"/>
    <lineage>
        <taxon>Eukaryota</taxon>
        <taxon>Fungi</taxon>
        <taxon>Fungi incertae sedis</taxon>
        <taxon>Zoopagomycota</taxon>
        <taxon>Kickxellomycotina</taxon>
        <taxon>Dimargaritomycetes</taxon>
        <taxon>Dimargaritales</taxon>
        <taxon>Dimargaritaceae</taxon>
        <taxon>Dimargaris</taxon>
    </lineage>
</organism>
<keyword evidence="6" id="KW-1185">Reference proteome</keyword>
<protein>
    <submittedName>
        <fullName evidence="5">CheY-like superfamily</fullName>
    </submittedName>
</protein>
<evidence type="ECO:0000256" key="3">
    <source>
        <dbReference type="PROSITE-ProRule" id="PRU00169"/>
    </source>
</evidence>
<sequence>MLCKHFADVCGWEDMRFVKSGQAALDELNQHTYDLVLLDIDMPGLTGVETAERIRAGQPYVRDDNAQLPIIAVTSSVQAHQRLRYSEAGINECVSKPVQIGELRRAISHVTLPVATYE</sequence>